<dbReference type="VEuPathDB" id="FungiDB:MAPG_08865"/>
<gene>
    <name evidence="2" type="ORF">MAPG_08865</name>
</gene>
<evidence type="ECO:0000313" key="2">
    <source>
        <dbReference type="EMBL" id="KLU89896.1"/>
    </source>
</evidence>
<dbReference type="Proteomes" id="UP000011715">
    <property type="component" value="Unassembled WGS sequence"/>
</dbReference>
<dbReference type="AlphaFoldDB" id="A0A0C4E8G4"/>
<evidence type="ECO:0000313" key="4">
    <source>
        <dbReference type="Proteomes" id="UP000011715"/>
    </source>
</evidence>
<reference evidence="3" key="5">
    <citation type="submission" date="2015-06" db="UniProtKB">
        <authorList>
            <consortium name="EnsemblFungi"/>
        </authorList>
    </citation>
    <scope>IDENTIFICATION</scope>
    <source>
        <strain evidence="3">ATCC 64411</strain>
    </source>
</reference>
<organism evidence="3 4">
    <name type="scientific">Magnaporthiopsis poae (strain ATCC 64411 / 73-15)</name>
    <name type="common">Kentucky bluegrass fungus</name>
    <name type="synonym">Magnaporthe poae</name>
    <dbReference type="NCBI Taxonomy" id="644358"/>
    <lineage>
        <taxon>Eukaryota</taxon>
        <taxon>Fungi</taxon>
        <taxon>Dikarya</taxon>
        <taxon>Ascomycota</taxon>
        <taxon>Pezizomycotina</taxon>
        <taxon>Sordariomycetes</taxon>
        <taxon>Sordariomycetidae</taxon>
        <taxon>Magnaporthales</taxon>
        <taxon>Magnaporthaceae</taxon>
        <taxon>Magnaporthiopsis</taxon>
    </lineage>
</organism>
<reference evidence="2" key="3">
    <citation type="submission" date="2011-03" db="EMBL/GenBank/DDBJ databases">
        <title>Annotation of Magnaporthe poae ATCC 64411.</title>
        <authorList>
            <person name="Ma L.-J."/>
            <person name="Dead R."/>
            <person name="Young S.K."/>
            <person name="Zeng Q."/>
            <person name="Gargeya S."/>
            <person name="Fitzgerald M."/>
            <person name="Haas B."/>
            <person name="Abouelleil A."/>
            <person name="Alvarado L."/>
            <person name="Arachchi H.M."/>
            <person name="Berlin A."/>
            <person name="Brown A."/>
            <person name="Chapman S.B."/>
            <person name="Chen Z."/>
            <person name="Dunbar C."/>
            <person name="Freedman E."/>
            <person name="Gearin G."/>
            <person name="Gellesch M."/>
            <person name="Goldberg J."/>
            <person name="Griggs A."/>
            <person name="Gujja S."/>
            <person name="Heiman D."/>
            <person name="Howarth C."/>
            <person name="Larson L."/>
            <person name="Lui A."/>
            <person name="MacDonald P.J.P."/>
            <person name="Mehta T."/>
            <person name="Montmayeur A."/>
            <person name="Murphy C."/>
            <person name="Neiman D."/>
            <person name="Pearson M."/>
            <person name="Priest M."/>
            <person name="Roberts A."/>
            <person name="Saif S."/>
            <person name="Shea T."/>
            <person name="Shenoy N."/>
            <person name="Sisk P."/>
            <person name="Stolte C."/>
            <person name="Sykes S."/>
            <person name="Yandava C."/>
            <person name="Wortman J."/>
            <person name="Nusbaum C."/>
            <person name="Birren B."/>
        </authorList>
    </citation>
    <scope>NUCLEOTIDE SEQUENCE</scope>
    <source>
        <strain evidence="2">ATCC 64411</strain>
    </source>
</reference>
<reference evidence="3" key="4">
    <citation type="journal article" date="2015" name="G3 (Bethesda)">
        <title>Genome sequences of three phytopathogenic species of the Magnaporthaceae family of fungi.</title>
        <authorList>
            <person name="Okagaki L.H."/>
            <person name="Nunes C.C."/>
            <person name="Sailsbery J."/>
            <person name="Clay B."/>
            <person name="Brown D."/>
            <person name="John T."/>
            <person name="Oh Y."/>
            <person name="Young N."/>
            <person name="Fitzgerald M."/>
            <person name="Haas B.J."/>
            <person name="Zeng Q."/>
            <person name="Young S."/>
            <person name="Adiconis X."/>
            <person name="Fan L."/>
            <person name="Levin J.Z."/>
            <person name="Mitchell T.K."/>
            <person name="Okubara P.A."/>
            <person name="Farman M.L."/>
            <person name="Kohn L.M."/>
            <person name="Birren B."/>
            <person name="Ma L.-J."/>
            <person name="Dean R.A."/>
        </authorList>
    </citation>
    <scope>NUCLEOTIDE SEQUENCE</scope>
    <source>
        <strain evidence="3">ATCC 64411 / 73-15</strain>
    </source>
</reference>
<dbReference type="EMBL" id="GL876973">
    <property type="protein sequence ID" value="KLU89896.1"/>
    <property type="molecule type" value="Genomic_DNA"/>
</dbReference>
<dbReference type="EMBL" id="ADBL01002159">
    <property type="status" value="NOT_ANNOTATED_CDS"/>
    <property type="molecule type" value="Genomic_DNA"/>
</dbReference>
<dbReference type="EnsemblFungi" id="MAPG_08865T0">
    <property type="protein sequence ID" value="MAPG_08865T0"/>
    <property type="gene ID" value="MAPG_08865"/>
</dbReference>
<evidence type="ECO:0000256" key="1">
    <source>
        <dbReference type="SAM" id="MobiDB-lite"/>
    </source>
</evidence>
<protein>
    <submittedName>
        <fullName evidence="2 3">Uncharacterized protein</fullName>
    </submittedName>
</protein>
<sequence>MPAAQPCVAGSRNIAPLCFFFFPSAPVFFCPVPAGSTTMHFAHGVPFAASLLTPSACWLYPLISPFVLVHFRNRTSFPFLLPEVSRTSFHHHDGGTLHGMPVSCAVGWMSVVFRTSCPTSPQIHPEPLTATRIPRQHRLGRFVASLRGLLPLSWLHRLQLCPCCTPTTAAAAAATTTAATAPPTRTSKSHCCQRLYLPRYPNIYGLKSHQPIHPSSRLAATQTNKHEHTKIAGVGTKNRSVLLPPEATNQPSAWSRDTRRKP</sequence>
<evidence type="ECO:0000313" key="3">
    <source>
        <dbReference type="EnsemblFungi" id="MAPG_08865T0"/>
    </source>
</evidence>
<reference evidence="4" key="1">
    <citation type="submission" date="2010-05" db="EMBL/GenBank/DDBJ databases">
        <title>The genome sequence of Magnaporthe poae strain ATCC 64411.</title>
        <authorList>
            <person name="Ma L.-J."/>
            <person name="Dead R."/>
            <person name="Young S."/>
            <person name="Zeng Q."/>
            <person name="Koehrsen M."/>
            <person name="Alvarado L."/>
            <person name="Berlin A."/>
            <person name="Chapman S.B."/>
            <person name="Chen Z."/>
            <person name="Freedman E."/>
            <person name="Gellesch M."/>
            <person name="Goldberg J."/>
            <person name="Griggs A."/>
            <person name="Gujja S."/>
            <person name="Heilman E.R."/>
            <person name="Heiman D."/>
            <person name="Hepburn T."/>
            <person name="Howarth C."/>
            <person name="Jen D."/>
            <person name="Larson L."/>
            <person name="Mehta T."/>
            <person name="Neiman D."/>
            <person name="Pearson M."/>
            <person name="Roberts A."/>
            <person name="Saif S."/>
            <person name="Shea T."/>
            <person name="Shenoy N."/>
            <person name="Sisk P."/>
            <person name="Stolte C."/>
            <person name="Sykes S."/>
            <person name="Walk T."/>
            <person name="White J."/>
            <person name="Yandava C."/>
            <person name="Haas B."/>
            <person name="Nusbaum C."/>
            <person name="Birren B."/>
        </authorList>
    </citation>
    <scope>NUCLEOTIDE SEQUENCE [LARGE SCALE GENOMIC DNA]</scope>
    <source>
        <strain evidence="4">ATCC 64411 / 73-15</strain>
    </source>
</reference>
<feature type="region of interest" description="Disordered" evidence="1">
    <location>
        <begin position="235"/>
        <end position="262"/>
    </location>
</feature>
<proteinExistence type="predicted"/>
<accession>A0A0C4E8G4</accession>
<reference evidence="2" key="2">
    <citation type="submission" date="2010-05" db="EMBL/GenBank/DDBJ databases">
        <title>The Genome Sequence of Magnaporthe poae strain ATCC 64411.</title>
        <authorList>
            <consortium name="The Broad Institute Genome Sequencing Platform"/>
            <consortium name="Broad Institute Genome Sequencing Center for Infectious Disease"/>
            <person name="Ma L.-J."/>
            <person name="Dead R."/>
            <person name="Young S."/>
            <person name="Zeng Q."/>
            <person name="Koehrsen M."/>
            <person name="Alvarado L."/>
            <person name="Berlin A."/>
            <person name="Chapman S.B."/>
            <person name="Chen Z."/>
            <person name="Freedman E."/>
            <person name="Gellesch M."/>
            <person name="Goldberg J."/>
            <person name="Griggs A."/>
            <person name="Gujja S."/>
            <person name="Heilman E.R."/>
            <person name="Heiman D."/>
            <person name="Hepburn T."/>
            <person name="Howarth C."/>
            <person name="Jen D."/>
            <person name="Larson L."/>
            <person name="Mehta T."/>
            <person name="Neiman D."/>
            <person name="Pearson M."/>
            <person name="Roberts A."/>
            <person name="Saif S."/>
            <person name="Shea T."/>
            <person name="Shenoy N."/>
            <person name="Sisk P."/>
            <person name="Stolte C."/>
            <person name="Sykes S."/>
            <person name="Walk T."/>
            <person name="White J."/>
            <person name="Yandava C."/>
            <person name="Haas B."/>
            <person name="Nusbaum C."/>
            <person name="Birren B."/>
        </authorList>
    </citation>
    <scope>NUCLEOTIDE SEQUENCE</scope>
    <source>
        <strain evidence="2">ATCC 64411</strain>
    </source>
</reference>
<name>A0A0C4E8G4_MAGP6</name>
<keyword evidence="4" id="KW-1185">Reference proteome</keyword>